<accession>A0AB34JY63</accession>
<evidence type="ECO:0000313" key="3">
    <source>
        <dbReference type="Proteomes" id="UP001515480"/>
    </source>
</evidence>
<comment type="caution">
    <text evidence="2">The sequence shown here is derived from an EMBL/GenBank/DDBJ whole genome shotgun (WGS) entry which is preliminary data.</text>
</comment>
<gene>
    <name evidence="2" type="ORF">AB1Y20_015537</name>
</gene>
<dbReference type="Proteomes" id="UP001515480">
    <property type="component" value="Unassembled WGS sequence"/>
</dbReference>
<feature type="region of interest" description="Disordered" evidence="1">
    <location>
        <begin position="1"/>
        <end position="23"/>
    </location>
</feature>
<evidence type="ECO:0008006" key="4">
    <source>
        <dbReference type="Google" id="ProtNLM"/>
    </source>
</evidence>
<name>A0AB34JY63_PRYPA</name>
<dbReference type="SUPFAM" id="SSF52540">
    <property type="entry name" value="P-loop containing nucleoside triphosphate hydrolases"/>
    <property type="match status" value="1"/>
</dbReference>
<dbReference type="Gene3D" id="3.40.50.300">
    <property type="entry name" value="P-loop containing nucleotide triphosphate hydrolases"/>
    <property type="match status" value="1"/>
</dbReference>
<reference evidence="2 3" key="1">
    <citation type="journal article" date="2024" name="Science">
        <title>Giant polyketide synthase enzymes in the biosynthesis of giant marine polyether toxins.</title>
        <authorList>
            <person name="Fallon T.R."/>
            <person name="Shende V.V."/>
            <person name="Wierzbicki I.H."/>
            <person name="Pendleton A.L."/>
            <person name="Watervoot N.F."/>
            <person name="Auber R.P."/>
            <person name="Gonzalez D.J."/>
            <person name="Wisecaver J.H."/>
            <person name="Moore B.S."/>
        </authorList>
    </citation>
    <scope>NUCLEOTIDE SEQUENCE [LARGE SCALE GENOMIC DNA]</scope>
    <source>
        <strain evidence="2 3">12B1</strain>
    </source>
</reference>
<organism evidence="2 3">
    <name type="scientific">Prymnesium parvum</name>
    <name type="common">Toxic golden alga</name>
    <dbReference type="NCBI Taxonomy" id="97485"/>
    <lineage>
        <taxon>Eukaryota</taxon>
        <taxon>Haptista</taxon>
        <taxon>Haptophyta</taxon>
        <taxon>Prymnesiophyceae</taxon>
        <taxon>Prymnesiales</taxon>
        <taxon>Prymnesiaceae</taxon>
        <taxon>Prymnesium</taxon>
    </lineage>
</organism>
<evidence type="ECO:0000313" key="2">
    <source>
        <dbReference type="EMBL" id="KAL1526845.1"/>
    </source>
</evidence>
<dbReference type="EMBL" id="JBGBPQ010000003">
    <property type="protein sequence ID" value="KAL1526845.1"/>
    <property type="molecule type" value="Genomic_DNA"/>
</dbReference>
<proteinExistence type="predicted"/>
<keyword evidence="3" id="KW-1185">Reference proteome</keyword>
<evidence type="ECO:0000256" key="1">
    <source>
        <dbReference type="SAM" id="MobiDB-lite"/>
    </source>
</evidence>
<dbReference type="InterPro" id="IPR027417">
    <property type="entry name" value="P-loop_NTPase"/>
</dbReference>
<sequence>MDQAAPSAFASRRRGKAGTRDRSAVWRALPAARPSRTRGTGRGPAAGARLIARAVILHRPCTPRHAIAVVGPSASGKSTLCKSLCQVARVRLVECDAHYLSREACPTFDLASLPWPGGSLPSPLAARGNADTNVPEAIDWGSVRAELQSAMKEAADADEVVLVDGMLLLADHPGAHSVHKLCRETILITPNHHDERAVHTLMMRKFTRSHLGKPSYAERGLAEVDYKVYWDMFVWPKWKEHGVLRAGSFDKSPLQLDALVLPSDQVAKVLATGWFSLRS</sequence>
<dbReference type="AlphaFoldDB" id="A0AB34JY63"/>
<protein>
    <recommendedName>
        <fullName evidence="4">(d)CMP kinase</fullName>
    </recommendedName>
</protein>